<comment type="caution">
    <text evidence="1">The sequence shown here is derived from an EMBL/GenBank/DDBJ whole genome shotgun (WGS) entry which is preliminary data.</text>
</comment>
<accession>A0A150KCT6</accession>
<dbReference type="Proteomes" id="UP000075304">
    <property type="component" value="Unassembled WGS sequence"/>
</dbReference>
<dbReference type="EMBL" id="LQYI01000073">
    <property type="protein sequence ID" value="KYC67383.1"/>
    <property type="molecule type" value="Genomic_DNA"/>
</dbReference>
<protein>
    <submittedName>
        <fullName evidence="1">Uncharacterized protein</fullName>
    </submittedName>
</protein>
<evidence type="ECO:0000313" key="2">
    <source>
        <dbReference type="Proteomes" id="UP000075304"/>
    </source>
</evidence>
<organism evidence="1 2">
    <name type="scientific">Heyndrickxia coagulans</name>
    <name type="common">Weizmannia coagulans</name>
    <dbReference type="NCBI Taxonomy" id="1398"/>
    <lineage>
        <taxon>Bacteria</taxon>
        <taxon>Bacillati</taxon>
        <taxon>Bacillota</taxon>
        <taxon>Bacilli</taxon>
        <taxon>Bacillales</taxon>
        <taxon>Bacillaceae</taxon>
        <taxon>Heyndrickxia</taxon>
    </lineage>
</organism>
<gene>
    <name evidence="1" type="ORF">B4099_2000</name>
</gene>
<name>A0A150KCT6_HEYCO</name>
<dbReference type="PATRIC" id="fig|1398.25.peg.3638"/>
<sequence>MDHFSGENIAFTFLFRKILNFRRNFAFLVEVYSMKKSLRSIPVMKEI</sequence>
<reference evidence="1 2" key="1">
    <citation type="submission" date="2016-01" db="EMBL/GenBank/DDBJ databases">
        <title>Genome Sequences of Twelve Sporeforming Bacillus Species Isolated from Foods.</title>
        <authorList>
            <person name="Berendsen E.M."/>
            <person name="Wells-Bennik M.H."/>
            <person name="Krawcyk A.O."/>
            <person name="De Jong A."/>
            <person name="Holsappel S."/>
            <person name="Eijlander R.T."/>
            <person name="Kuipers O.P."/>
        </authorList>
    </citation>
    <scope>NUCLEOTIDE SEQUENCE [LARGE SCALE GENOMIC DNA]</scope>
    <source>
        <strain evidence="1 2">B4099</strain>
    </source>
</reference>
<dbReference type="AlphaFoldDB" id="A0A150KCT6"/>
<evidence type="ECO:0000313" key="1">
    <source>
        <dbReference type="EMBL" id="KYC67383.1"/>
    </source>
</evidence>
<proteinExistence type="predicted"/>